<reference evidence="2" key="1">
    <citation type="submission" date="2014-09" db="EMBL/GenBank/DDBJ databases">
        <authorList>
            <person name="Magalhaes I.L.F."/>
            <person name="Oliveira U."/>
            <person name="Santos F.R."/>
            <person name="Vidigal T.H.D.A."/>
            <person name="Brescovit A.D."/>
            <person name="Santos A.J."/>
        </authorList>
    </citation>
    <scope>NUCLEOTIDE SEQUENCE</scope>
    <source>
        <tissue evidence="2">Shoot tissue taken approximately 20 cm above the soil surface</tissue>
    </source>
</reference>
<keyword evidence="1" id="KW-1133">Transmembrane helix</keyword>
<evidence type="ECO:0000256" key="1">
    <source>
        <dbReference type="SAM" id="Phobius"/>
    </source>
</evidence>
<proteinExistence type="predicted"/>
<name>A0A0A9H2F2_ARUDO</name>
<dbReference type="AlphaFoldDB" id="A0A0A9H2F2"/>
<accession>A0A0A9H2F2</accession>
<feature type="transmembrane region" description="Helical" evidence="1">
    <location>
        <begin position="12"/>
        <end position="33"/>
    </location>
</feature>
<keyword evidence="1" id="KW-0812">Transmembrane</keyword>
<keyword evidence="1" id="KW-0472">Membrane</keyword>
<dbReference type="EMBL" id="GBRH01167922">
    <property type="protein sequence ID" value="JAE29974.1"/>
    <property type="molecule type" value="Transcribed_RNA"/>
</dbReference>
<evidence type="ECO:0000313" key="2">
    <source>
        <dbReference type="EMBL" id="JAE29974.1"/>
    </source>
</evidence>
<protein>
    <submittedName>
        <fullName evidence="2">Uncharacterized protein</fullName>
    </submittedName>
</protein>
<organism evidence="2">
    <name type="scientific">Arundo donax</name>
    <name type="common">Giant reed</name>
    <name type="synonym">Donax arundinaceus</name>
    <dbReference type="NCBI Taxonomy" id="35708"/>
    <lineage>
        <taxon>Eukaryota</taxon>
        <taxon>Viridiplantae</taxon>
        <taxon>Streptophyta</taxon>
        <taxon>Embryophyta</taxon>
        <taxon>Tracheophyta</taxon>
        <taxon>Spermatophyta</taxon>
        <taxon>Magnoliopsida</taxon>
        <taxon>Liliopsida</taxon>
        <taxon>Poales</taxon>
        <taxon>Poaceae</taxon>
        <taxon>PACMAD clade</taxon>
        <taxon>Arundinoideae</taxon>
        <taxon>Arundineae</taxon>
        <taxon>Arundo</taxon>
    </lineage>
</organism>
<reference evidence="2" key="2">
    <citation type="journal article" date="2015" name="Data Brief">
        <title>Shoot transcriptome of the giant reed, Arundo donax.</title>
        <authorList>
            <person name="Barrero R.A."/>
            <person name="Guerrero F.D."/>
            <person name="Moolhuijzen P."/>
            <person name="Goolsby J.A."/>
            <person name="Tidwell J."/>
            <person name="Bellgard S.E."/>
            <person name="Bellgard M.I."/>
        </authorList>
    </citation>
    <scope>NUCLEOTIDE SEQUENCE</scope>
    <source>
        <tissue evidence="2">Shoot tissue taken approximately 20 cm above the soil surface</tissue>
    </source>
</reference>
<sequence>MRQLLSEYCACLLILALGFYCLFCLCALSTHVFSCLML</sequence>